<organism evidence="2 3">
    <name type="scientific">Striga asiatica</name>
    <name type="common">Asiatic witchweed</name>
    <name type="synonym">Buchnera asiatica</name>
    <dbReference type="NCBI Taxonomy" id="4170"/>
    <lineage>
        <taxon>Eukaryota</taxon>
        <taxon>Viridiplantae</taxon>
        <taxon>Streptophyta</taxon>
        <taxon>Embryophyta</taxon>
        <taxon>Tracheophyta</taxon>
        <taxon>Spermatophyta</taxon>
        <taxon>Magnoliopsida</taxon>
        <taxon>eudicotyledons</taxon>
        <taxon>Gunneridae</taxon>
        <taxon>Pentapetalae</taxon>
        <taxon>asterids</taxon>
        <taxon>lamiids</taxon>
        <taxon>Lamiales</taxon>
        <taxon>Orobanchaceae</taxon>
        <taxon>Buchnereae</taxon>
        <taxon>Striga</taxon>
    </lineage>
</organism>
<evidence type="ECO:0000256" key="1">
    <source>
        <dbReference type="SAM" id="MobiDB-lite"/>
    </source>
</evidence>
<comment type="caution">
    <text evidence="2">The sequence shown here is derived from an EMBL/GenBank/DDBJ whole genome shotgun (WGS) entry which is preliminary data.</text>
</comment>
<evidence type="ECO:0000313" key="2">
    <source>
        <dbReference type="EMBL" id="GER49688.1"/>
    </source>
</evidence>
<name>A0A5A7QXF5_STRAF</name>
<reference evidence="3" key="1">
    <citation type="journal article" date="2019" name="Curr. Biol.">
        <title>Genome Sequence of Striga asiatica Provides Insight into the Evolution of Plant Parasitism.</title>
        <authorList>
            <person name="Yoshida S."/>
            <person name="Kim S."/>
            <person name="Wafula E.K."/>
            <person name="Tanskanen J."/>
            <person name="Kim Y.M."/>
            <person name="Honaas L."/>
            <person name="Yang Z."/>
            <person name="Spallek T."/>
            <person name="Conn C.E."/>
            <person name="Ichihashi Y."/>
            <person name="Cheong K."/>
            <person name="Cui S."/>
            <person name="Der J.P."/>
            <person name="Gundlach H."/>
            <person name="Jiao Y."/>
            <person name="Hori C."/>
            <person name="Ishida J.K."/>
            <person name="Kasahara H."/>
            <person name="Kiba T."/>
            <person name="Kim M.S."/>
            <person name="Koo N."/>
            <person name="Laohavisit A."/>
            <person name="Lee Y.H."/>
            <person name="Lumba S."/>
            <person name="McCourt P."/>
            <person name="Mortimer J.C."/>
            <person name="Mutuku J.M."/>
            <person name="Nomura T."/>
            <person name="Sasaki-Sekimoto Y."/>
            <person name="Seto Y."/>
            <person name="Wang Y."/>
            <person name="Wakatake T."/>
            <person name="Sakakibara H."/>
            <person name="Demura T."/>
            <person name="Yamaguchi S."/>
            <person name="Yoneyama K."/>
            <person name="Manabe R.I."/>
            <person name="Nelson D.C."/>
            <person name="Schulman A.H."/>
            <person name="Timko M.P."/>
            <person name="dePamphilis C.W."/>
            <person name="Choi D."/>
            <person name="Shirasu K."/>
        </authorList>
    </citation>
    <scope>NUCLEOTIDE SEQUENCE [LARGE SCALE GENOMIC DNA]</scope>
    <source>
        <strain evidence="3">cv. UVA1</strain>
    </source>
</reference>
<gene>
    <name evidence="2" type="ORF">STAS_26945</name>
</gene>
<proteinExistence type="predicted"/>
<keyword evidence="3" id="KW-1185">Reference proteome</keyword>
<feature type="region of interest" description="Disordered" evidence="1">
    <location>
        <begin position="1"/>
        <end position="20"/>
    </location>
</feature>
<protein>
    <submittedName>
        <fullName evidence="2">Pleiotropic drug resistance 1</fullName>
    </submittedName>
</protein>
<accession>A0A5A7QXF5</accession>
<dbReference type="EMBL" id="BKCP01008737">
    <property type="protein sequence ID" value="GER49688.1"/>
    <property type="molecule type" value="Genomic_DNA"/>
</dbReference>
<evidence type="ECO:0000313" key="3">
    <source>
        <dbReference type="Proteomes" id="UP000325081"/>
    </source>
</evidence>
<sequence length="167" mass="18107">MNNECDPSNRGPAQPNAVQADTLGLPKPALARRKAAIELIEAVIFTLYIATPEASETLIPMSRIAILVVSVTLCSAMHRTTPDVLKIHDTVPSHTHNSQIVKLPTVPNNQNHPSISLPLDKGSSSRTIDMDLEPILPHIPLTLSVTAETQKTKGKTWKRATNNSGRV</sequence>
<dbReference type="Proteomes" id="UP000325081">
    <property type="component" value="Unassembled WGS sequence"/>
</dbReference>
<dbReference type="AlphaFoldDB" id="A0A5A7QXF5"/>